<evidence type="ECO:0000259" key="4">
    <source>
        <dbReference type="PROSITE" id="PS50887"/>
    </source>
</evidence>
<dbReference type="InterPro" id="IPR029787">
    <property type="entry name" value="Nucleotide_cyclase"/>
</dbReference>
<dbReference type="AlphaFoldDB" id="A0A1M4WTC5"/>
<dbReference type="InterPro" id="IPR035965">
    <property type="entry name" value="PAS-like_dom_sf"/>
</dbReference>
<dbReference type="SUPFAM" id="SSF55785">
    <property type="entry name" value="PYP-like sensor domain (PAS domain)"/>
    <property type="match status" value="1"/>
</dbReference>
<dbReference type="Proteomes" id="UP000184159">
    <property type="component" value="Unassembled WGS sequence"/>
</dbReference>
<organism evidence="5 6">
    <name type="scientific">Vibrio gazogenes DSM 21264 = NBRC 103151</name>
    <dbReference type="NCBI Taxonomy" id="1123492"/>
    <lineage>
        <taxon>Bacteria</taxon>
        <taxon>Pseudomonadati</taxon>
        <taxon>Pseudomonadota</taxon>
        <taxon>Gammaproteobacteria</taxon>
        <taxon>Vibrionales</taxon>
        <taxon>Vibrionaceae</taxon>
        <taxon>Vibrio</taxon>
    </lineage>
</organism>
<keyword evidence="3" id="KW-0812">Transmembrane</keyword>
<dbReference type="NCBIfam" id="TIGR00254">
    <property type="entry name" value="GGDEF"/>
    <property type="match status" value="1"/>
</dbReference>
<sequence length="465" mass="53576">MSQLTWEHYTQLEIALGMGSIIAVLAGIALWMVYRRKVRHLHDMFVDVPCALLMVSRKNHQILFANALAQHALQLQIHGRLVQFSPWVSASQREYFSELIDKSYQEHSRQFIDWPVGEDHSVQIEFQVKDTVFQGQTAWMVQMLIHHERAEANEEQRTIRTDDLMQQLWDASPDAIAVIQDDGYCRSCNLSFAHLLGQDEMAQVTGQRLTWPAQEAPFFQQMFALTEQDIAAKQPIRYIDQLAREPRQWFDVVKSVYRSPATNQVLALVIIRDITAWYSGEPSAQLLNAHHIHSFDQLTGIVSRRRFDETLETLWHIHIREEQPLAVILCDVDCFESYNQHYGDEQGDETLCTVALALQRVISRSSDCIARYDGDRFAFILPNTHIDGACWVAEKIHSEFKQIQLPHPVSDVSNHVTVSMGIVSLVPKTDELSEQFVAYAEQALHQAKMQGRNRTCIYYESLGRR</sequence>
<evidence type="ECO:0000313" key="6">
    <source>
        <dbReference type="Proteomes" id="UP000184159"/>
    </source>
</evidence>
<dbReference type="GO" id="GO:0043709">
    <property type="term" value="P:cell adhesion involved in single-species biofilm formation"/>
    <property type="evidence" value="ECO:0007669"/>
    <property type="project" value="TreeGrafter"/>
</dbReference>
<evidence type="ECO:0000256" key="3">
    <source>
        <dbReference type="SAM" id="Phobius"/>
    </source>
</evidence>
<name>A0A1M4WTC5_VIBGA</name>
<dbReference type="PROSITE" id="PS50887">
    <property type="entry name" value="GGDEF"/>
    <property type="match status" value="1"/>
</dbReference>
<keyword evidence="6" id="KW-1185">Reference proteome</keyword>
<dbReference type="InterPro" id="IPR000160">
    <property type="entry name" value="GGDEF_dom"/>
</dbReference>
<dbReference type="SUPFAM" id="SSF55073">
    <property type="entry name" value="Nucleotide cyclase"/>
    <property type="match status" value="1"/>
</dbReference>
<gene>
    <name evidence="5" type="ORF">SAMN02745781_00896</name>
</gene>
<dbReference type="Gene3D" id="3.30.450.20">
    <property type="entry name" value="PAS domain"/>
    <property type="match status" value="1"/>
</dbReference>
<dbReference type="Pfam" id="PF08448">
    <property type="entry name" value="PAS_4"/>
    <property type="match status" value="1"/>
</dbReference>
<dbReference type="GO" id="GO:0005886">
    <property type="term" value="C:plasma membrane"/>
    <property type="evidence" value="ECO:0007669"/>
    <property type="project" value="TreeGrafter"/>
</dbReference>
<dbReference type="PANTHER" id="PTHR45138:SF9">
    <property type="entry name" value="DIGUANYLATE CYCLASE DGCM-RELATED"/>
    <property type="match status" value="1"/>
</dbReference>
<feature type="transmembrane region" description="Helical" evidence="3">
    <location>
        <begin position="14"/>
        <end position="34"/>
    </location>
</feature>
<accession>A0A1M4WTC5</accession>
<keyword evidence="3" id="KW-0472">Membrane</keyword>
<dbReference type="InterPro" id="IPR013656">
    <property type="entry name" value="PAS_4"/>
</dbReference>
<proteinExistence type="predicted"/>
<dbReference type="Gene3D" id="3.30.70.270">
    <property type="match status" value="1"/>
</dbReference>
<evidence type="ECO:0000256" key="1">
    <source>
        <dbReference type="ARBA" id="ARBA00012528"/>
    </source>
</evidence>
<keyword evidence="3" id="KW-1133">Transmembrane helix</keyword>
<dbReference type="EC" id="2.7.7.65" evidence="1"/>
<evidence type="ECO:0000256" key="2">
    <source>
        <dbReference type="ARBA" id="ARBA00034247"/>
    </source>
</evidence>
<dbReference type="Pfam" id="PF00990">
    <property type="entry name" value="GGDEF"/>
    <property type="match status" value="1"/>
</dbReference>
<dbReference type="CDD" id="cd01949">
    <property type="entry name" value="GGDEF"/>
    <property type="match status" value="1"/>
</dbReference>
<reference evidence="6" key="1">
    <citation type="submission" date="2016-11" db="EMBL/GenBank/DDBJ databases">
        <authorList>
            <person name="Varghese N."/>
            <person name="Submissions S."/>
        </authorList>
    </citation>
    <scope>NUCLEOTIDE SEQUENCE [LARGE SCALE GENOMIC DNA]</scope>
    <source>
        <strain evidence="6">DSM 21264</strain>
    </source>
</reference>
<feature type="domain" description="GGDEF" evidence="4">
    <location>
        <begin position="323"/>
        <end position="460"/>
    </location>
</feature>
<dbReference type="InterPro" id="IPR050469">
    <property type="entry name" value="Diguanylate_Cyclase"/>
</dbReference>
<dbReference type="InterPro" id="IPR043128">
    <property type="entry name" value="Rev_trsase/Diguanyl_cyclase"/>
</dbReference>
<dbReference type="SMART" id="SM00267">
    <property type="entry name" value="GGDEF"/>
    <property type="match status" value="1"/>
</dbReference>
<dbReference type="GO" id="GO:1902201">
    <property type="term" value="P:negative regulation of bacterial-type flagellum-dependent cell motility"/>
    <property type="evidence" value="ECO:0007669"/>
    <property type="project" value="TreeGrafter"/>
</dbReference>
<comment type="catalytic activity">
    <reaction evidence="2">
        <text>2 GTP = 3',3'-c-di-GMP + 2 diphosphate</text>
        <dbReference type="Rhea" id="RHEA:24898"/>
        <dbReference type="ChEBI" id="CHEBI:33019"/>
        <dbReference type="ChEBI" id="CHEBI:37565"/>
        <dbReference type="ChEBI" id="CHEBI:58805"/>
        <dbReference type="EC" id="2.7.7.65"/>
    </reaction>
</comment>
<dbReference type="RefSeq" id="WP_072956058.1">
    <property type="nucleotide sequence ID" value="NZ_FQUH01000003.1"/>
</dbReference>
<protein>
    <recommendedName>
        <fullName evidence="1">diguanylate cyclase</fullName>
        <ecNumber evidence="1">2.7.7.65</ecNumber>
    </recommendedName>
</protein>
<dbReference type="GO" id="GO:0052621">
    <property type="term" value="F:diguanylate cyclase activity"/>
    <property type="evidence" value="ECO:0007669"/>
    <property type="project" value="UniProtKB-EC"/>
</dbReference>
<dbReference type="EMBL" id="FQUH01000003">
    <property type="protein sequence ID" value="SHE84474.1"/>
    <property type="molecule type" value="Genomic_DNA"/>
</dbReference>
<dbReference type="PANTHER" id="PTHR45138">
    <property type="entry name" value="REGULATORY COMPONENTS OF SENSORY TRANSDUCTION SYSTEM"/>
    <property type="match status" value="1"/>
</dbReference>
<evidence type="ECO:0000313" key="5">
    <source>
        <dbReference type="EMBL" id="SHE84474.1"/>
    </source>
</evidence>